<evidence type="ECO:0000256" key="4">
    <source>
        <dbReference type="ARBA" id="ARBA00023136"/>
    </source>
</evidence>
<dbReference type="EMBL" id="RQXV01000001">
    <property type="protein sequence ID" value="RRD01583.1"/>
    <property type="molecule type" value="Genomic_DNA"/>
</dbReference>
<reference evidence="6 7" key="1">
    <citation type="submission" date="2018-11" db="EMBL/GenBank/DDBJ databases">
        <title>The draft genome sequence of Amphritea balenae JAMM 1525T.</title>
        <authorList>
            <person name="Fang Z."/>
            <person name="Zhang Y."/>
            <person name="Han X."/>
        </authorList>
    </citation>
    <scope>NUCLEOTIDE SEQUENCE [LARGE SCALE GENOMIC DNA]</scope>
    <source>
        <strain evidence="6 7">JAMM 1525</strain>
    </source>
</reference>
<feature type="transmembrane region" description="Helical" evidence="5">
    <location>
        <begin position="260"/>
        <end position="278"/>
    </location>
</feature>
<dbReference type="GO" id="GO:0022857">
    <property type="term" value="F:transmembrane transporter activity"/>
    <property type="evidence" value="ECO:0007669"/>
    <property type="project" value="InterPro"/>
</dbReference>
<evidence type="ECO:0000256" key="3">
    <source>
        <dbReference type="ARBA" id="ARBA00022989"/>
    </source>
</evidence>
<evidence type="ECO:0000313" key="6">
    <source>
        <dbReference type="EMBL" id="RRD01583.1"/>
    </source>
</evidence>
<feature type="transmembrane region" description="Helical" evidence="5">
    <location>
        <begin position="40"/>
        <end position="71"/>
    </location>
</feature>
<feature type="transmembrane region" description="Helical" evidence="5">
    <location>
        <begin position="170"/>
        <end position="189"/>
    </location>
</feature>
<keyword evidence="7" id="KW-1185">Reference proteome</keyword>
<evidence type="ECO:0000256" key="5">
    <source>
        <dbReference type="SAM" id="Phobius"/>
    </source>
</evidence>
<proteinExistence type="predicted"/>
<feature type="transmembrane region" description="Helical" evidence="5">
    <location>
        <begin position="218"/>
        <end position="239"/>
    </location>
</feature>
<dbReference type="Pfam" id="PF00939">
    <property type="entry name" value="Na_sulph_symp"/>
    <property type="match status" value="1"/>
</dbReference>
<gene>
    <name evidence="6" type="ORF">EHS89_03230</name>
</gene>
<keyword evidence="4 5" id="KW-0472">Membrane</keyword>
<dbReference type="RefSeq" id="WP_124924656.1">
    <property type="nucleotide sequence ID" value="NZ_BMOH01000001.1"/>
</dbReference>
<accession>A0A3P1SZM3</accession>
<name>A0A3P1SZM3_9GAMM</name>
<feature type="transmembrane region" description="Helical" evidence="5">
    <location>
        <begin position="432"/>
        <end position="455"/>
    </location>
</feature>
<keyword evidence="3 5" id="KW-1133">Transmembrane helix</keyword>
<comment type="caution">
    <text evidence="6">The sequence shown here is derived from an EMBL/GenBank/DDBJ whole genome shotgun (WGS) entry which is preliminary data.</text>
</comment>
<feature type="transmembrane region" description="Helical" evidence="5">
    <location>
        <begin position="284"/>
        <end position="303"/>
    </location>
</feature>
<protein>
    <submittedName>
        <fullName evidence="6">SLC13 family permease</fullName>
    </submittedName>
</protein>
<feature type="transmembrane region" description="Helical" evidence="5">
    <location>
        <begin position="315"/>
        <end position="334"/>
    </location>
</feature>
<sequence>MKIQLDRSQWLALFLIPSLSALLLLSPAVAVLSEQQLYSGLLIIGGMVLFATGALPEFVTALVVLVLAMLLSVAPADVVFSGLTSTACWLVVSGLVMGIAIKETGLAKRIADRFSGFFDSSYTKLISGIVLMGVMLGFVMPSSVGRVVLFIPIALAVAKSCGFEKGSNGYIGVFLAAAFGCHLPTFAILTANIPNMIMMGTAETIHGWTPMFGEYLMLHFPVLGILKALLLILIILKLYPDTPKRSAGATSNGRLSRTEIRLLIIMLGTLGFWVTDSIHHISSAWIGLSAATILLLPGIGMVSPKSFNENINISAILVLAGLLGIASLINYSELSLLAGDQVLGWLPLAQGDDLINFFALSLTAMMTGVVATLAGVSATLTPLAGQISQMTGMSLEAVLMTQVFGFSTVVFTYQSVPLMMAIPLAGVSLSHVARLCLILAALTVLILLPLNYLWWQLLGWL</sequence>
<feature type="transmembrane region" description="Helical" evidence="5">
    <location>
        <begin position="397"/>
        <end position="420"/>
    </location>
</feature>
<organism evidence="6 7">
    <name type="scientific">Amphritea balenae</name>
    <dbReference type="NCBI Taxonomy" id="452629"/>
    <lineage>
        <taxon>Bacteria</taxon>
        <taxon>Pseudomonadati</taxon>
        <taxon>Pseudomonadota</taxon>
        <taxon>Gammaproteobacteria</taxon>
        <taxon>Oceanospirillales</taxon>
        <taxon>Oceanospirillaceae</taxon>
        <taxon>Amphritea</taxon>
    </lineage>
</organism>
<dbReference type="GO" id="GO:0005886">
    <property type="term" value="C:plasma membrane"/>
    <property type="evidence" value="ECO:0007669"/>
    <property type="project" value="TreeGrafter"/>
</dbReference>
<evidence type="ECO:0000256" key="1">
    <source>
        <dbReference type="ARBA" id="ARBA00004141"/>
    </source>
</evidence>
<keyword evidence="2 5" id="KW-0812">Transmembrane</keyword>
<dbReference type="PANTHER" id="PTHR10283">
    <property type="entry name" value="SOLUTE CARRIER FAMILY 13 MEMBER"/>
    <property type="match status" value="1"/>
</dbReference>
<feature type="transmembrane region" description="Helical" evidence="5">
    <location>
        <begin position="354"/>
        <end position="376"/>
    </location>
</feature>
<evidence type="ECO:0000313" key="7">
    <source>
        <dbReference type="Proteomes" id="UP000267535"/>
    </source>
</evidence>
<dbReference type="Proteomes" id="UP000267535">
    <property type="component" value="Unassembled WGS sequence"/>
</dbReference>
<feature type="transmembrane region" description="Helical" evidence="5">
    <location>
        <begin position="78"/>
        <end position="101"/>
    </location>
</feature>
<evidence type="ECO:0000256" key="2">
    <source>
        <dbReference type="ARBA" id="ARBA00022692"/>
    </source>
</evidence>
<dbReference type="AlphaFoldDB" id="A0A3P1SZM3"/>
<dbReference type="InterPro" id="IPR001898">
    <property type="entry name" value="SLC13A/DASS"/>
</dbReference>
<dbReference type="OrthoDB" id="5460483at2"/>
<feature type="transmembrane region" description="Helical" evidence="5">
    <location>
        <begin position="125"/>
        <end position="158"/>
    </location>
</feature>
<comment type="subcellular location">
    <subcellularLocation>
        <location evidence="1">Membrane</location>
        <topology evidence="1">Multi-pass membrane protein</topology>
    </subcellularLocation>
</comment>